<name>A0A8D5AHU2_9GAMM</name>
<feature type="coiled-coil region" evidence="6">
    <location>
        <begin position="92"/>
        <end position="188"/>
    </location>
</feature>
<feature type="chain" id="PRO_5034786412" description="SH3b domain-containing protein" evidence="7">
    <location>
        <begin position="20"/>
        <end position="222"/>
    </location>
</feature>
<keyword evidence="6" id="KW-0175">Coiled coil</keyword>
<dbReference type="NCBIfam" id="TIGR04211">
    <property type="entry name" value="SH3_and_anchor"/>
    <property type="match status" value="1"/>
</dbReference>
<evidence type="ECO:0000256" key="4">
    <source>
        <dbReference type="ARBA" id="ARBA00022989"/>
    </source>
</evidence>
<evidence type="ECO:0000256" key="6">
    <source>
        <dbReference type="SAM" id="Coils"/>
    </source>
</evidence>
<dbReference type="Proteomes" id="UP000824988">
    <property type="component" value="Chromosome"/>
</dbReference>
<protein>
    <recommendedName>
        <fullName evidence="8">SH3b domain-containing protein</fullName>
    </recommendedName>
</protein>
<feature type="domain" description="SH3b" evidence="8">
    <location>
        <begin position="20"/>
        <end position="86"/>
    </location>
</feature>
<dbReference type="InterPro" id="IPR016476">
    <property type="entry name" value="SH3_dom_pro"/>
</dbReference>
<evidence type="ECO:0000313" key="9">
    <source>
        <dbReference type="EMBL" id="BBL71803.1"/>
    </source>
</evidence>
<keyword evidence="3 7" id="KW-0732">Signal</keyword>
<dbReference type="SMART" id="SM00287">
    <property type="entry name" value="SH3b"/>
    <property type="match status" value="1"/>
</dbReference>
<evidence type="ECO:0000256" key="7">
    <source>
        <dbReference type="SAM" id="SignalP"/>
    </source>
</evidence>
<sequence length="222" mass="24545">MRKLILAACLLIPFASATADETAYVSDKLEAQLRSGPSLQNKIVRVLHSGVKLTVLEEDKEAGYTHVVSESGADGWILTRHITSQPLARAQLQDTTQKLDSLTQENKQLHAELDSLKKQIGDTNNAKEEAIAQMQRLNNETAQIRQASAGSVALLEERNQLLEKTAALENELENLRREKETLAEKDSQDWFMKGAGVLLGGILLGFILPKLSGGRRRGWDSF</sequence>
<gene>
    <name evidence="9" type="ORF">MoryE10_24090</name>
</gene>
<dbReference type="GO" id="GO:0016020">
    <property type="term" value="C:membrane"/>
    <property type="evidence" value="ECO:0007669"/>
    <property type="project" value="UniProtKB-SubCell"/>
</dbReference>
<feature type="signal peptide" evidence="7">
    <location>
        <begin position="1"/>
        <end position="19"/>
    </location>
</feature>
<evidence type="ECO:0000256" key="3">
    <source>
        <dbReference type="ARBA" id="ARBA00022729"/>
    </source>
</evidence>
<evidence type="ECO:0000259" key="8">
    <source>
        <dbReference type="PROSITE" id="PS51781"/>
    </source>
</evidence>
<evidence type="ECO:0000256" key="1">
    <source>
        <dbReference type="ARBA" id="ARBA00004167"/>
    </source>
</evidence>
<dbReference type="Pfam" id="PF08239">
    <property type="entry name" value="SH3_3"/>
    <property type="match status" value="1"/>
</dbReference>
<evidence type="ECO:0000256" key="5">
    <source>
        <dbReference type="ARBA" id="ARBA00023136"/>
    </source>
</evidence>
<comment type="subcellular location">
    <subcellularLocation>
        <location evidence="1">Membrane</location>
        <topology evidence="1">Single-pass membrane protein</topology>
    </subcellularLocation>
</comment>
<keyword evidence="4" id="KW-1133">Transmembrane helix</keyword>
<accession>A0A8D5AHU2</accession>
<dbReference type="RefSeq" id="WP_221047186.1">
    <property type="nucleotide sequence ID" value="NZ_AP019782.1"/>
</dbReference>
<reference evidence="9" key="1">
    <citation type="submission" date="2019-06" db="EMBL/GenBank/DDBJ databases">
        <title>Complete genome sequence of Methylogaea oryzae strain JCM16910.</title>
        <authorList>
            <person name="Asakawa S."/>
        </authorList>
    </citation>
    <scope>NUCLEOTIDE SEQUENCE</scope>
    <source>
        <strain evidence="9">E10</strain>
    </source>
</reference>
<dbReference type="PIRSF" id="PIRSF006158">
    <property type="entry name" value="UCP006158_SH3"/>
    <property type="match status" value="1"/>
</dbReference>
<evidence type="ECO:0000256" key="2">
    <source>
        <dbReference type="ARBA" id="ARBA00022692"/>
    </source>
</evidence>
<dbReference type="AlphaFoldDB" id="A0A8D5AHU2"/>
<dbReference type="KEGG" id="moz:MoryE10_24090"/>
<keyword evidence="10" id="KW-1185">Reference proteome</keyword>
<proteinExistence type="predicted"/>
<dbReference type="InterPro" id="IPR003646">
    <property type="entry name" value="SH3-like_bac-type"/>
</dbReference>
<keyword evidence="5" id="KW-0472">Membrane</keyword>
<keyword evidence="2" id="KW-0812">Transmembrane</keyword>
<evidence type="ECO:0000313" key="10">
    <source>
        <dbReference type="Proteomes" id="UP000824988"/>
    </source>
</evidence>
<dbReference type="PROSITE" id="PS51781">
    <property type="entry name" value="SH3B"/>
    <property type="match status" value="1"/>
</dbReference>
<dbReference type="EMBL" id="AP019782">
    <property type="protein sequence ID" value="BBL71803.1"/>
    <property type="molecule type" value="Genomic_DNA"/>
</dbReference>
<organism evidence="9 10">
    <name type="scientific">Methylogaea oryzae</name>
    <dbReference type="NCBI Taxonomy" id="1295382"/>
    <lineage>
        <taxon>Bacteria</taxon>
        <taxon>Pseudomonadati</taxon>
        <taxon>Pseudomonadota</taxon>
        <taxon>Gammaproteobacteria</taxon>
        <taxon>Methylococcales</taxon>
        <taxon>Methylococcaceae</taxon>
        <taxon>Methylogaea</taxon>
    </lineage>
</organism>